<accession>A0A0L9U795</accession>
<evidence type="ECO:0000313" key="2">
    <source>
        <dbReference type="Proteomes" id="UP000053144"/>
    </source>
</evidence>
<protein>
    <submittedName>
        <fullName evidence="1">Uncharacterized protein</fullName>
    </submittedName>
</protein>
<gene>
    <name evidence="1" type="ORF">LR48_Vigan03g201300</name>
</gene>
<organism evidence="1 2">
    <name type="scientific">Phaseolus angularis</name>
    <name type="common">Azuki bean</name>
    <name type="synonym">Vigna angularis</name>
    <dbReference type="NCBI Taxonomy" id="3914"/>
    <lineage>
        <taxon>Eukaryota</taxon>
        <taxon>Viridiplantae</taxon>
        <taxon>Streptophyta</taxon>
        <taxon>Embryophyta</taxon>
        <taxon>Tracheophyta</taxon>
        <taxon>Spermatophyta</taxon>
        <taxon>Magnoliopsida</taxon>
        <taxon>eudicotyledons</taxon>
        <taxon>Gunneridae</taxon>
        <taxon>Pentapetalae</taxon>
        <taxon>rosids</taxon>
        <taxon>fabids</taxon>
        <taxon>Fabales</taxon>
        <taxon>Fabaceae</taxon>
        <taxon>Papilionoideae</taxon>
        <taxon>50 kb inversion clade</taxon>
        <taxon>NPAAA clade</taxon>
        <taxon>indigoferoid/millettioid clade</taxon>
        <taxon>Phaseoleae</taxon>
        <taxon>Vigna</taxon>
    </lineage>
</organism>
<name>A0A0L9U795_PHAAN</name>
<reference evidence="2" key="1">
    <citation type="journal article" date="2015" name="Proc. Natl. Acad. Sci. U.S.A.">
        <title>Genome sequencing of adzuki bean (Vigna angularis) provides insight into high starch and low fat accumulation and domestication.</title>
        <authorList>
            <person name="Yang K."/>
            <person name="Tian Z."/>
            <person name="Chen C."/>
            <person name="Luo L."/>
            <person name="Zhao B."/>
            <person name="Wang Z."/>
            <person name="Yu L."/>
            <person name="Li Y."/>
            <person name="Sun Y."/>
            <person name="Li W."/>
            <person name="Chen Y."/>
            <person name="Li Y."/>
            <person name="Zhang Y."/>
            <person name="Ai D."/>
            <person name="Zhao J."/>
            <person name="Shang C."/>
            <person name="Ma Y."/>
            <person name="Wu B."/>
            <person name="Wang M."/>
            <person name="Gao L."/>
            <person name="Sun D."/>
            <person name="Zhang P."/>
            <person name="Guo F."/>
            <person name="Wang W."/>
            <person name="Li Y."/>
            <person name="Wang J."/>
            <person name="Varshney R.K."/>
            <person name="Wang J."/>
            <person name="Ling H.Q."/>
            <person name="Wan P."/>
        </authorList>
    </citation>
    <scope>NUCLEOTIDE SEQUENCE</scope>
    <source>
        <strain evidence="2">cv. Jingnong 6</strain>
    </source>
</reference>
<sequence length="60" mass="6953">MFHTHVLAKCYTLQLQVLEMPQDQGVNFPADLHPDLALLYNYKSIFDKPFGLSPDRSHNH</sequence>
<dbReference type="Gramene" id="KOM38631">
    <property type="protein sequence ID" value="KOM38631"/>
    <property type="gene ID" value="LR48_Vigan03g201300"/>
</dbReference>
<dbReference type="Proteomes" id="UP000053144">
    <property type="component" value="Chromosome 3"/>
</dbReference>
<dbReference type="AlphaFoldDB" id="A0A0L9U795"/>
<evidence type="ECO:0000313" key="1">
    <source>
        <dbReference type="EMBL" id="KOM38631.1"/>
    </source>
</evidence>
<proteinExistence type="predicted"/>
<dbReference type="EMBL" id="CM003373">
    <property type="protein sequence ID" value="KOM38631.1"/>
    <property type="molecule type" value="Genomic_DNA"/>
</dbReference>